<dbReference type="InterPro" id="IPR036273">
    <property type="entry name" value="CRAL/TRIO_N_dom_sf"/>
</dbReference>
<dbReference type="VEuPathDB" id="FungiDB:M_BR32_EuGene_00025081"/>
<dbReference type="InterPro" id="IPR036865">
    <property type="entry name" value="CRAL-TRIO_dom_sf"/>
</dbReference>
<dbReference type="SMART" id="SM00516">
    <property type="entry name" value="SEC14"/>
    <property type="match status" value="1"/>
</dbReference>
<dbReference type="InterPro" id="IPR011074">
    <property type="entry name" value="CRAL/TRIO_N_dom"/>
</dbReference>
<dbReference type="PANTHER" id="PTHR45824">
    <property type="entry name" value="GH16843P"/>
    <property type="match status" value="1"/>
</dbReference>
<dbReference type="EMBL" id="CP034208">
    <property type="protein sequence ID" value="QBZ62538.1"/>
    <property type="molecule type" value="Genomic_DNA"/>
</dbReference>
<evidence type="ECO:0000313" key="1">
    <source>
        <dbReference type="EMBL" id="QBZ62538.1"/>
    </source>
</evidence>
<dbReference type="SUPFAM" id="SSF46938">
    <property type="entry name" value="CRAL/TRIO N-terminal domain"/>
    <property type="match status" value="1"/>
</dbReference>
<dbReference type="GO" id="GO:0008526">
    <property type="term" value="F:phosphatidylinositol transfer activity"/>
    <property type="evidence" value="ECO:0007669"/>
    <property type="project" value="TreeGrafter"/>
</dbReference>
<proteinExistence type="predicted"/>
<dbReference type="FunFam" id="3.40.525.10:FF:000013">
    <property type="entry name" value="Phosphatidylinositol transfer protein PDR16"/>
    <property type="match status" value="1"/>
</dbReference>
<reference evidence="1 2" key="1">
    <citation type="journal article" date="2019" name="Mol. Biol. Evol.">
        <title>Blast fungal genomes show frequent chromosomal changes, gene gains and losses, and effector gene turnover.</title>
        <authorList>
            <person name="Gomez Luciano L.B."/>
            <person name="Jason Tsai I."/>
            <person name="Chuma I."/>
            <person name="Tosa Y."/>
            <person name="Chen Y.H."/>
            <person name="Li J.Y."/>
            <person name="Li M.Y."/>
            <person name="Jade Lu M.Y."/>
            <person name="Nakayashiki H."/>
            <person name="Li W.H."/>
        </authorList>
    </citation>
    <scope>NUCLEOTIDE SEQUENCE [LARGE SCALE GENOMIC DNA]</scope>
    <source>
        <strain evidence="1">MZ5-1-6</strain>
    </source>
</reference>
<dbReference type="GO" id="GO:0008289">
    <property type="term" value="F:lipid binding"/>
    <property type="evidence" value="ECO:0007669"/>
    <property type="project" value="UniProtKB-ARBA"/>
</dbReference>
<protein>
    <submittedName>
        <fullName evidence="1">Uncharacterized protein</fullName>
    </submittedName>
</protein>
<dbReference type="Pfam" id="PF03765">
    <property type="entry name" value="CRAL_TRIO_N"/>
    <property type="match status" value="1"/>
</dbReference>
<evidence type="ECO:0000313" key="2">
    <source>
        <dbReference type="Proteomes" id="UP000294847"/>
    </source>
</evidence>
<dbReference type="InterPro" id="IPR052578">
    <property type="entry name" value="PI_Transfer_CRAL-TRIO"/>
</dbReference>
<accession>A0A4V1C788</accession>
<sequence>MATATSNGSAQDKAAVGILKTPISAPLEGCTPPAKDPLTKEQETKYDWLLEQVKKWTEVPSTKGKGGPLTDAERMWLTRECLLRYLRATKWVEKDAEKRLRETLTWRRDFGVADLTWDHISPEQETGKQVILGFDKEGRVCHYLCPGRQNTQPSHRQVEHLVFMLERVLDLLPAQREKLVLLINFKQGKNRSYTAPGIGQAREVLNILQTHYPERLGRALIVNVPWVVQGFFKLITPFIDPLTRDKLKFNEDMSNYVPKEQLWTEISGGALEFEYDHSTYWPALRKMCEERQVEKEKRWTAGGKQIGELEDYLGGKASQGITPPVAATTEVAATATATSTAPVAAPAATAAASEVAPIAVAQESAAPEKPAVEGAKKEESGAVSEKQGDKVEDLKVDELKVAE</sequence>
<dbReference type="PANTHER" id="PTHR45824:SF29">
    <property type="entry name" value="GH16843P"/>
    <property type="match status" value="1"/>
</dbReference>
<dbReference type="PROSITE" id="PS50191">
    <property type="entry name" value="CRAL_TRIO"/>
    <property type="match status" value="1"/>
</dbReference>
<gene>
    <name evidence="1" type="ORF">PoMZ_11420</name>
</gene>
<organism evidence="1 2">
    <name type="scientific">Pyricularia oryzae</name>
    <name type="common">Rice blast fungus</name>
    <name type="synonym">Magnaporthe oryzae</name>
    <dbReference type="NCBI Taxonomy" id="318829"/>
    <lineage>
        <taxon>Eukaryota</taxon>
        <taxon>Fungi</taxon>
        <taxon>Dikarya</taxon>
        <taxon>Ascomycota</taxon>
        <taxon>Pezizomycotina</taxon>
        <taxon>Sordariomycetes</taxon>
        <taxon>Sordariomycetidae</taxon>
        <taxon>Magnaporthales</taxon>
        <taxon>Pyriculariaceae</taxon>
        <taxon>Pyricularia</taxon>
    </lineage>
</organism>
<dbReference type="Proteomes" id="UP000294847">
    <property type="component" value="Chromosome 5"/>
</dbReference>
<dbReference type="SMART" id="SM01100">
    <property type="entry name" value="CRAL_TRIO_N"/>
    <property type="match status" value="1"/>
</dbReference>
<dbReference type="SUPFAM" id="SSF52087">
    <property type="entry name" value="CRAL/TRIO domain"/>
    <property type="match status" value="1"/>
</dbReference>
<dbReference type="Gene3D" id="3.40.525.10">
    <property type="entry name" value="CRAL-TRIO lipid binding domain"/>
    <property type="match status" value="1"/>
</dbReference>
<dbReference type="GO" id="GO:0071944">
    <property type="term" value="C:cell periphery"/>
    <property type="evidence" value="ECO:0007669"/>
    <property type="project" value="UniProtKB-ARBA"/>
</dbReference>
<name>A0A4V1C788_PYROR</name>
<dbReference type="AlphaFoldDB" id="A0A4V1C788"/>
<dbReference type="Pfam" id="PF00650">
    <property type="entry name" value="CRAL_TRIO"/>
    <property type="match status" value="1"/>
</dbReference>
<dbReference type="InterPro" id="IPR001251">
    <property type="entry name" value="CRAL-TRIO_dom"/>
</dbReference>
<dbReference type="CDD" id="cd00170">
    <property type="entry name" value="SEC14"/>
    <property type="match status" value="1"/>
</dbReference>